<proteinExistence type="predicted"/>
<organism evidence="3 4">
    <name type="scientific">Streptomyces venezuelae</name>
    <dbReference type="NCBI Taxonomy" id="54571"/>
    <lineage>
        <taxon>Bacteria</taxon>
        <taxon>Bacillati</taxon>
        <taxon>Actinomycetota</taxon>
        <taxon>Actinomycetes</taxon>
        <taxon>Kitasatosporales</taxon>
        <taxon>Streptomycetaceae</taxon>
        <taxon>Streptomyces</taxon>
    </lineage>
</organism>
<feature type="region of interest" description="Disordered" evidence="1">
    <location>
        <begin position="176"/>
        <end position="225"/>
    </location>
</feature>
<evidence type="ECO:0000256" key="1">
    <source>
        <dbReference type="SAM" id="MobiDB-lite"/>
    </source>
</evidence>
<feature type="compositionally biased region" description="Low complexity" evidence="1">
    <location>
        <begin position="204"/>
        <end position="215"/>
    </location>
</feature>
<dbReference type="RefSeq" id="WP_150215682.1">
    <property type="nucleotide sequence ID" value="NZ_CP029192.1"/>
</dbReference>
<dbReference type="AlphaFoldDB" id="A0A5P2BYT3"/>
<evidence type="ECO:0000259" key="2">
    <source>
        <dbReference type="PROSITE" id="PS51186"/>
    </source>
</evidence>
<dbReference type="InterPro" id="IPR016181">
    <property type="entry name" value="Acyl_CoA_acyltransferase"/>
</dbReference>
<dbReference type="GO" id="GO:0016747">
    <property type="term" value="F:acyltransferase activity, transferring groups other than amino-acyl groups"/>
    <property type="evidence" value="ECO:0007669"/>
    <property type="project" value="InterPro"/>
</dbReference>
<dbReference type="Proteomes" id="UP000322927">
    <property type="component" value="Chromosome"/>
</dbReference>
<dbReference type="OrthoDB" id="3371202at2"/>
<name>A0A5P2BYT3_STRVZ</name>
<sequence length="236" mass="24857">MAVTVEAVSGSRLLSYADGVRSVYVDAFGGAPWDEGPEHADGYLRRLAADVTRPGFTAALALDGDTVLGWATAWTTPSPFPTSRCYPQIAAALGEERTAAWLCGGREVDELAVSSRARGTGVGTGLLDAVTEDRADGRCWLLTSVAAEEARAFYGRAGWTPVTRPAAAGTGLAVHLGPRHPDRAAAPRPLWAPRTEQHPPCVPPTSASASWTSSPHAGTPPYPVPRCPPRTRRCCS</sequence>
<keyword evidence="3" id="KW-0808">Transferase</keyword>
<gene>
    <name evidence="3" type="ORF">DEJ48_09175</name>
</gene>
<dbReference type="SUPFAM" id="SSF55729">
    <property type="entry name" value="Acyl-CoA N-acyltransferases (Nat)"/>
    <property type="match status" value="1"/>
</dbReference>
<dbReference type="InterPro" id="IPR000182">
    <property type="entry name" value="GNAT_dom"/>
</dbReference>
<evidence type="ECO:0000313" key="3">
    <source>
        <dbReference type="EMBL" id="QES33539.1"/>
    </source>
</evidence>
<evidence type="ECO:0000313" key="4">
    <source>
        <dbReference type="Proteomes" id="UP000322927"/>
    </source>
</evidence>
<dbReference type="EMBL" id="CP029192">
    <property type="protein sequence ID" value="QES33539.1"/>
    <property type="molecule type" value="Genomic_DNA"/>
</dbReference>
<dbReference type="Pfam" id="PF13508">
    <property type="entry name" value="Acetyltransf_7"/>
    <property type="match status" value="1"/>
</dbReference>
<protein>
    <submittedName>
        <fullName evidence="3">GNAT family N-acetyltransferase</fullName>
    </submittedName>
</protein>
<dbReference type="Gene3D" id="3.40.630.30">
    <property type="match status" value="1"/>
</dbReference>
<accession>A0A5P2BYT3</accession>
<feature type="domain" description="N-acetyltransferase" evidence="2">
    <location>
        <begin position="3"/>
        <end position="181"/>
    </location>
</feature>
<reference evidence="3 4" key="1">
    <citation type="submission" date="2018-05" db="EMBL/GenBank/DDBJ databases">
        <title>Streptomyces venezuelae.</title>
        <authorList>
            <person name="Kim W."/>
            <person name="Lee N."/>
            <person name="Cho B.-K."/>
        </authorList>
    </citation>
    <scope>NUCLEOTIDE SEQUENCE [LARGE SCALE GENOMIC DNA]</scope>
    <source>
        <strain evidence="3 4">ATCC 14584</strain>
    </source>
</reference>
<dbReference type="PROSITE" id="PS51186">
    <property type="entry name" value="GNAT"/>
    <property type="match status" value="1"/>
</dbReference>